<organism evidence="1 2">
    <name type="scientific">Alkalispirochaeta americana</name>
    <dbReference type="NCBI Taxonomy" id="159291"/>
    <lineage>
        <taxon>Bacteria</taxon>
        <taxon>Pseudomonadati</taxon>
        <taxon>Spirochaetota</taxon>
        <taxon>Spirochaetia</taxon>
        <taxon>Spirochaetales</taxon>
        <taxon>Spirochaetaceae</taxon>
        <taxon>Alkalispirochaeta</taxon>
    </lineage>
</organism>
<dbReference type="RefSeq" id="WP_076487258.1">
    <property type="nucleotide sequence ID" value="NZ_FTMS01000001.1"/>
</dbReference>
<proteinExistence type="predicted"/>
<dbReference type="Proteomes" id="UP000186400">
    <property type="component" value="Unassembled WGS sequence"/>
</dbReference>
<gene>
    <name evidence="1" type="ORF">SAMN05920897_10111</name>
</gene>
<dbReference type="SUPFAM" id="SSF53383">
    <property type="entry name" value="PLP-dependent transferases"/>
    <property type="match status" value="1"/>
</dbReference>
<dbReference type="EMBL" id="FTMS01000001">
    <property type="protein sequence ID" value="SIP86795.1"/>
    <property type="molecule type" value="Genomic_DNA"/>
</dbReference>
<dbReference type="InterPro" id="IPR015421">
    <property type="entry name" value="PyrdxlP-dep_Trfase_major"/>
</dbReference>
<dbReference type="InterPro" id="IPR015422">
    <property type="entry name" value="PyrdxlP-dep_Trfase_small"/>
</dbReference>
<dbReference type="OrthoDB" id="356614at2"/>
<dbReference type="STRING" id="159291.SAMN05920897_10111"/>
<dbReference type="InterPro" id="IPR015424">
    <property type="entry name" value="PyrdxlP-dep_Trfase"/>
</dbReference>
<dbReference type="Gene3D" id="3.40.640.10">
    <property type="entry name" value="Type I PLP-dependent aspartate aminotransferase-like (Major domain)"/>
    <property type="match status" value="1"/>
</dbReference>
<evidence type="ECO:0000313" key="2">
    <source>
        <dbReference type="Proteomes" id="UP000186400"/>
    </source>
</evidence>
<reference evidence="2" key="1">
    <citation type="submission" date="2017-01" db="EMBL/GenBank/DDBJ databases">
        <authorList>
            <person name="Varghese N."/>
            <person name="Submissions S."/>
        </authorList>
    </citation>
    <scope>NUCLEOTIDE SEQUENCE [LARGE SCALE GENOMIC DNA]</scope>
    <source>
        <strain evidence="2">ASpG1</strain>
    </source>
</reference>
<dbReference type="AlphaFoldDB" id="A0A1N6N3Z8"/>
<protein>
    <recommendedName>
        <fullName evidence="3">Aminotransferase class-III</fullName>
    </recommendedName>
</protein>
<accession>A0A1N6N3Z8</accession>
<dbReference type="Gene3D" id="3.90.1150.10">
    <property type="entry name" value="Aspartate Aminotransferase, domain 1"/>
    <property type="match status" value="1"/>
</dbReference>
<name>A0A1N6N3Z8_9SPIO</name>
<keyword evidence="2" id="KW-1185">Reference proteome</keyword>
<evidence type="ECO:0000313" key="1">
    <source>
        <dbReference type="EMBL" id="SIP86795.1"/>
    </source>
</evidence>
<evidence type="ECO:0008006" key="3">
    <source>
        <dbReference type="Google" id="ProtNLM"/>
    </source>
</evidence>
<sequence>MSGGAGLLPDGRRVRRARGWRLYDQAGERYADFWQAGGSAFLGHRPGSLARTVAAEIDRGLWAPLPTPWQARLERSLARLAQRIGSRQLFLPEDGLARSLPRWYPLSEEPAPEEALVILPFPAAREGASSLLQAGLAVASELLRHYLDSPEAQERLDLARSLPVPPGWKRDGLYWIPSPQAVLPRHEALRRGILLPPTPGERLICPGELSRRERKNWEALCGCWTG</sequence>